<organism evidence="3 4">
    <name type="scientific">SAR86 cluster bacterium</name>
    <dbReference type="NCBI Taxonomy" id="2030880"/>
    <lineage>
        <taxon>Bacteria</taxon>
        <taxon>Pseudomonadati</taxon>
        <taxon>Pseudomonadota</taxon>
        <taxon>Gammaproteobacteria</taxon>
        <taxon>SAR86 cluster</taxon>
    </lineage>
</organism>
<evidence type="ECO:0000256" key="1">
    <source>
        <dbReference type="SAM" id="MobiDB-lite"/>
    </source>
</evidence>
<accession>A0A972VYB0</accession>
<comment type="caution">
    <text evidence="3">The sequence shown here is derived from an EMBL/GenBank/DDBJ whole genome shotgun (WGS) entry which is preliminary data.</text>
</comment>
<reference evidence="3" key="1">
    <citation type="submission" date="2020-05" db="EMBL/GenBank/DDBJ databases">
        <title>Sulfur intermediates as new biogeochemical hubs in an aquatic model microbial ecosystem.</title>
        <authorList>
            <person name="Vigneron A."/>
        </authorList>
    </citation>
    <scope>NUCLEOTIDE SEQUENCE</scope>
    <source>
        <strain evidence="3">Bin.250</strain>
    </source>
</reference>
<dbReference type="PANTHER" id="PTHR38690">
    <property type="entry name" value="PROTEASE-RELATED"/>
    <property type="match status" value="1"/>
</dbReference>
<feature type="domain" description="YhdP central" evidence="2">
    <location>
        <begin position="2"/>
        <end position="157"/>
    </location>
</feature>
<proteinExistence type="predicted"/>
<dbReference type="InterPro" id="IPR011836">
    <property type="entry name" value="YhdP"/>
</dbReference>
<gene>
    <name evidence="3" type="ORF">HQ497_14310</name>
</gene>
<feature type="non-terminal residue" evidence="3">
    <location>
        <position position="1"/>
    </location>
</feature>
<dbReference type="PANTHER" id="PTHR38690:SF1">
    <property type="entry name" value="PROTEASE"/>
    <property type="match status" value="1"/>
</dbReference>
<name>A0A972VYB0_9GAMM</name>
<dbReference type="EMBL" id="JABMOJ010000535">
    <property type="protein sequence ID" value="NQV66530.1"/>
    <property type="molecule type" value="Genomic_DNA"/>
</dbReference>
<protein>
    <recommendedName>
        <fullName evidence="2">YhdP central domain-containing protein</fullName>
    </recommendedName>
</protein>
<dbReference type="Pfam" id="PF13116">
    <property type="entry name" value="YhdP"/>
    <property type="match status" value="1"/>
</dbReference>
<evidence type="ECO:0000313" key="4">
    <source>
        <dbReference type="Proteomes" id="UP000754644"/>
    </source>
</evidence>
<sequence length="193" mass="20654">IEGRISIDAQSGRFVQAETSTGALKLLGVFDFASLARRFRFDFSDIVNEGFSFNKISGAARFNNGIVDVLEPITIEGASSIFRVGGEMNIKTGELDNDLIVTLPVGRNLPWYAAYSALANPLVGAGVFIAQKIFEEQINKMTSAKYKVSGTMDVPVIEFVSIFNDSVRATPEAESAGDIDAKTDGGSSSTEAP</sequence>
<evidence type="ECO:0000313" key="3">
    <source>
        <dbReference type="EMBL" id="NQV66530.1"/>
    </source>
</evidence>
<dbReference type="Proteomes" id="UP000754644">
    <property type="component" value="Unassembled WGS sequence"/>
</dbReference>
<feature type="region of interest" description="Disordered" evidence="1">
    <location>
        <begin position="170"/>
        <end position="193"/>
    </location>
</feature>
<dbReference type="InterPro" id="IPR025263">
    <property type="entry name" value="YhdP_central"/>
</dbReference>
<evidence type="ECO:0000259" key="2">
    <source>
        <dbReference type="Pfam" id="PF13116"/>
    </source>
</evidence>
<dbReference type="AlphaFoldDB" id="A0A972VYB0"/>